<dbReference type="GO" id="GO:0006355">
    <property type="term" value="P:regulation of DNA-templated transcription"/>
    <property type="evidence" value="ECO:0007669"/>
    <property type="project" value="InterPro"/>
</dbReference>
<evidence type="ECO:0000256" key="3">
    <source>
        <dbReference type="PROSITE-ProRule" id="PRU00339"/>
    </source>
</evidence>
<dbReference type="RefSeq" id="WP_151861106.1">
    <property type="nucleotide sequence ID" value="NZ_WBZC01000025.1"/>
</dbReference>
<dbReference type="OrthoDB" id="190810at2"/>
<keyword evidence="3" id="KW-0802">TPR repeat</keyword>
<feature type="repeat" description="TPR" evidence="3">
    <location>
        <begin position="835"/>
        <end position="868"/>
    </location>
</feature>
<evidence type="ECO:0000313" key="5">
    <source>
        <dbReference type="EMBL" id="KAB3534809.1"/>
    </source>
</evidence>
<dbReference type="GO" id="GO:0003677">
    <property type="term" value="F:DNA binding"/>
    <property type="evidence" value="ECO:0007669"/>
    <property type="project" value="InterPro"/>
</dbReference>
<dbReference type="SUPFAM" id="SSF52540">
    <property type="entry name" value="P-loop containing nucleoside triphosphate hydrolases"/>
    <property type="match status" value="1"/>
</dbReference>
<proteinExistence type="predicted"/>
<dbReference type="Pfam" id="PF13191">
    <property type="entry name" value="AAA_16"/>
    <property type="match status" value="1"/>
</dbReference>
<dbReference type="EMBL" id="WBZC01000025">
    <property type="protein sequence ID" value="KAB3534809.1"/>
    <property type="molecule type" value="Genomic_DNA"/>
</dbReference>
<dbReference type="PROSITE" id="PS50005">
    <property type="entry name" value="TPR"/>
    <property type="match status" value="2"/>
</dbReference>
<dbReference type="InterPro" id="IPR027417">
    <property type="entry name" value="P-loop_NTPase"/>
</dbReference>
<gene>
    <name evidence="5" type="ORF">F8154_08075</name>
</gene>
<feature type="domain" description="Bacterial transcriptional activator" evidence="4">
    <location>
        <begin position="97"/>
        <end position="230"/>
    </location>
</feature>
<dbReference type="SUPFAM" id="SSF48452">
    <property type="entry name" value="TPR-like"/>
    <property type="match status" value="2"/>
</dbReference>
<dbReference type="InterPro" id="IPR019734">
    <property type="entry name" value="TPR_rpt"/>
</dbReference>
<dbReference type="PANTHER" id="PTHR16305">
    <property type="entry name" value="TESTICULAR SOLUBLE ADENYLYL CYCLASE"/>
    <property type="match status" value="1"/>
</dbReference>
<dbReference type="AlphaFoldDB" id="A0A6I0F524"/>
<dbReference type="Pfam" id="PF03704">
    <property type="entry name" value="BTAD"/>
    <property type="match status" value="1"/>
</dbReference>
<dbReference type="SMART" id="SM00028">
    <property type="entry name" value="TPR"/>
    <property type="match status" value="7"/>
</dbReference>
<dbReference type="InterPro" id="IPR016032">
    <property type="entry name" value="Sig_transdc_resp-reg_C-effctor"/>
</dbReference>
<dbReference type="Gene3D" id="3.40.50.300">
    <property type="entry name" value="P-loop containing nucleotide triphosphate hydrolases"/>
    <property type="match status" value="1"/>
</dbReference>
<dbReference type="Pfam" id="PF13424">
    <property type="entry name" value="TPR_12"/>
    <property type="match status" value="1"/>
</dbReference>
<protein>
    <submittedName>
        <fullName evidence="5">Tetratricopeptide repeat protein</fullName>
    </submittedName>
</protein>
<dbReference type="InterPro" id="IPR041664">
    <property type="entry name" value="AAA_16"/>
</dbReference>
<dbReference type="GO" id="GO:0005737">
    <property type="term" value="C:cytoplasm"/>
    <property type="evidence" value="ECO:0007669"/>
    <property type="project" value="TreeGrafter"/>
</dbReference>
<dbReference type="Proteomes" id="UP000432715">
    <property type="component" value="Unassembled WGS sequence"/>
</dbReference>
<comment type="caution">
    <text evidence="5">The sequence shown here is derived from an EMBL/GenBank/DDBJ whole genome shotgun (WGS) entry which is preliminary data.</text>
</comment>
<sequence>MILITAKLFGNPRVLKNDEDIIFPYKKAEALFYYLLLEKRASRETLVNLFWGDVSEEIAKKNLRNAVYMIRKIFNEDVLISPQRSIITLNPDIQFKIDVDEFNWHKDDNSLFNYTGELLEGFLIKDAEAFEEWMYTLRDKHKDIYINKIYLEIEKAFKNNNFNKTEEYCKQLISIDEFDERAYRRLMKTYRAQGKFNQGIDIYNRLLKLLKKELSITPDKKTTEVYDAIIKEKLQREAINKKEDEFFYGRNRELLFLEENYESFISNGEAQSMLLIGEAGIGKSKLLEYFIKTKNDNKNIFMTVNCYQAEENYFLKPWNEIFSQIAAIIKEESIPISKGLNKIVGHIFPSFSSYTTDSSINIEEDLYNLKCQVLENALIEILERVSKDKKLFLVFEDIQWADTMTITLLKNLIFKNKNNTILVLATSRNEHRKDTEAFMLQLGRHNLLKKLMIERFKKQETIEFAKKLLPNYQFNRGLQETIYSETEGNAFFLMEFLNNLKNNKSTHITSNMEDILKGRFVNISEEAKKLLNIISVYFDSVQLEDLQKLSGKNDLEIIDIIDELKNKNILKESKGSQDVELAFTHQKLREYLYMQLSLSRRKLLHQKIGNLLEGKLKKDKRDIFLYSKLIHHFYNGGNWIAALKYNIKNLEEYLDFNHEIFPVINTMSGKIEDLLYLSKEQVKKKLKEIHQLIDKVIVINGYGEEVSKIQITYFLMTGRFLIIQGDYDEGIKNIKKVISRSIESKEYALALKGYRQMIYYCINTQNIVLMEELIENALLIAKESDEKEETAILYRLKGALKIMQGLYSEGEAILKESINIFNTLPYPEKYLLHIAAIYNYIGESKRHSQNFKEAIDYYKRAISICNDKKILRGLAIFHTNAGLACYADKDYVNAKLYFNRALKIYKEIDYLWGRSMAYGHLALLLIKEERYEEGLKSLMKAEADSQKLKSPYEIALVLRVKGEIAKEMDKNKALRGIFAPYIEKSHEHYCNEGIAILKELRGYYEVNLLNQLKKQ</sequence>
<dbReference type="InterPro" id="IPR005158">
    <property type="entry name" value="BTAD"/>
</dbReference>
<dbReference type="SMART" id="SM01043">
    <property type="entry name" value="BTAD"/>
    <property type="match status" value="1"/>
</dbReference>
<evidence type="ECO:0000256" key="1">
    <source>
        <dbReference type="ARBA" id="ARBA00022741"/>
    </source>
</evidence>
<dbReference type="Gene3D" id="1.10.10.10">
    <property type="entry name" value="Winged helix-like DNA-binding domain superfamily/Winged helix DNA-binding domain"/>
    <property type="match status" value="1"/>
</dbReference>
<keyword evidence="6" id="KW-1185">Reference proteome</keyword>
<dbReference type="PANTHER" id="PTHR16305:SF28">
    <property type="entry name" value="GUANYLATE CYCLASE DOMAIN-CONTAINING PROTEIN"/>
    <property type="match status" value="1"/>
</dbReference>
<evidence type="ECO:0000259" key="4">
    <source>
        <dbReference type="SMART" id="SM01043"/>
    </source>
</evidence>
<dbReference type="GO" id="GO:0005524">
    <property type="term" value="F:ATP binding"/>
    <property type="evidence" value="ECO:0007669"/>
    <property type="project" value="UniProtKB-KW"/>
</dbReference>
<evidence type="ECO:0000256" key="2">
    <source>
        <dbReference type="ARBA" id="ARBA00022840"/>
    </source>
</evidence>
<organism evidence="5 6">
    <name type="scientific">Alkaliphilus pronyensis</name>
    <dbReference type="NCBI Taxonomy" id="1482732"/>
    <lineage>
        <taxon>Bacteria</taxon>
        <taxon>Bacillati</taxon>
        <taxon>Bacillota</taxon>
        <taxon>Clostridia</taxon>
        <taxon>Peptostreptococcales</taxon>
        <taxon>Natronincolaceae</taxon>
        <taxon>Alkaliphilus</taxon>
    </lineage>
</organism>
<accession>A0A6I0F524</accession>
<feature type="repeat" description="TPR" evidence="3">
    <location>
        <begin position="180"/>
        <end position="213"/>
    </location>
</feature>
<dbReference type="InterPro" id="IPR036388">
    <property type="entry name" value="WH-like_DNA-bd_sf"/>
</dbReference>
<reference evidence="5 6" key="1">
    <citation type="submission" date="2019-10" db="EMBL/GenBank/DDBJ databases">
        <title>Alkaliphilus serpentinus sp. nov. and Alkaliphilus pronyensis sp. nov., two novel anaerobic alkaliphilic species isolated from the serpentinized-hosted hydrothermal field of the Prony Bay (New Caledonia).</title>
        <authorList>
            <person name="Postec A."/>
        </authorList>
    </citation>
    <scope>NUCLEOTIDE SEQUENCE [LARGE SCALE GENOMIC DNA]</scope>
    <source>
        <strain evidence="5 6">LacV</strain>
    </source>
</reference>
<keyword evidence="1" id="KW-0547">Nucleotide-binding</keyword>
<name>A0A6I0F524_9FIRM</name>
<dbReference type="GO" id="GO:0004016">
    <property type="term" value="F:adenylate cyclase activity"/>
    <property type="evidence" value="ECO:0007669"/>
    <property type="project" value="TreeGrafter"/>
</dbReference>
<evidence type="ECO:0000313" key="6">
    <source>
        <dbReference type="Proteomes" id="UP000432715"/>
    </source>
</evidence>
<dbReference type="InterPro" id="IPR011990">
    <property type="entry name" value="TPR-like_helical_dom_sf"/>
</dbReference>
<dbReference type="Gene3D" id="1.25.40.10">
    <property type="entry name" value="Tetratricopeptide repeat domain"/>
    <property type="match status" value="3"/>
</dbReference>
<dbReference type="SUPFAM" id="SSF46894">
    <property type="entry name" value="C-terminal effector domain of the bipartite response regulators"/>
    <property type="match status" value="1"/>
</dbReference>
<keyword evidence="2" id="KW-0067">ATP-binding</keyword>